<keyword evidence="4" id="KW-0804">Transcription</keyword>
<dbReference type="GO" id="GO:0045892">
    <property type="term" value="P:negative regulation of DNA-templated transcription"/>
    <property type="evidence" value="ECO:0007669"/>
    <property type="project" value="InterPro"/>
</dbReference>
<evidence type="ECO:0000256" key="3">
    <source>
        <dbReference type="ARBA" id="ARBA00023125"/>
    </source>
</evidence>
<dbReference type="EMBL" id="WNKX01000038">
    <property type="protein sequence ID" value="MTW14264.1"/>
    <property type="molecule type" value="Genomic_DNA"/>
</dbReference>
<keyword evidence="2" id="KW-0805">Transcription regulation</keyword>
<organism evidence="5 6">
    <name type="scientific">Massilia eburnea</name>
    <dbReference type="NCBI Taxonomy" id="1776165"/>
    <lineage>
        <taxon>Bacteria</taxon>
        <taxon>Pseudomonadati</taxon>
        <taxon>Pseudomonadota</taxon>
        <taxon>Betaproteobacteria</taxon>
        <taxon>Burkholderiales</taxon>
        <taxon>Oxalobacteraceae</taxon>
        <taxon>Telluria group</taxon>
        <taxon>Massilia</taxon>
    </lineage>
</organism>
<dbReference type="AlphaFoldDB" id="A0A6L6QQB5"/>
<proteinExistence type="inferred from homology"/>
<dbReference type="InterPro" id="IPR036388">
    <property type="entry name" value="WH-like_DNA-bd_sf"/>
</dbReference>
<dbReference type="GO" id="GO:0003677">
    <property type="term" value="F:DNA binding"/>
    <property type="evidence" value="ECO:0007669"/>
    <property type="project" value="UniProtKB-KW"/>
</dbReference>
<comment type="similarity">
    <text evidence="1">Belongs to the BlaI transcriptional regulatory family.</text>
</comment>
<comment type="caution">
    <text evidence="5">The sequence shown here is derived from an EMBL/GenBank/DDBJ whole genome shotgun (WGS) entry which is preliminary data.</text>
</comment>
<reference evidence="5 6" key="1">
    <citation type="submission" date="2019-11" db="EMBL/GenBank/DDBJ databases">
        <title>Type strains purchased from KCTC, JCM and DSMZ.</title>
        <authorList>
            <person name="Lu H."/>
        </authorList>
    </citation>
    <scope>NUCLEOTIDE SEQUENCE [LARGE SCALE GENOMIC DNA]</scope>
    <source>
        <strain evidence="5 6">JCM 31587</strain>
    </source>
</reference>
<dbReference type="Gene3D" id="1.10.10.10">
    <property type="entry name" value="Winged helix-like DNA-binding domain superfamily/Winged helix DNA-binding domain"/>
    <property type="match status" value="1"/>
</dbReference>
<dbReference type="Gene3D" id="1.10.4040.10">
    <property type="entry name" value="Penicillinase repressor domain"/>
    <property type="match status" value="1"/>
</dbReference>
<evidence type="ECO:0000256" key="1">
    <source>
        <dbReference type="ARBA" id="ARBA00011046"/>
    </source>
</evidence>
<name>A0A6L6QQB5_9BURK</name>
<gene>
    <name evidence="5" type="ORF">GM658_26975</name>
</gene>
<keyword evidence="6" id="KW-1185">Reference proteome</keyword>
<evidence type="ECO:0000256" key="2">
    <source>
        <dbReference type="ARBA" id="ARBA00023015"/>
    </source>
</evidence>
<dbReference type="InterPro" id="IPR036390">
    <property type="entry name" value="WH_DNA-bd_sf"/>
</dbReference>
<dbReference type="InterPro" id="IPR005650">
    <property type="entry name" value="BlaI_family"/>
</dbReference>
<protein>
    <submittedName>
        <fullName evidence="5">BlaI/MecI/CopY family transcriptional regulator</fullName>
    </submittedName>
</protein>
<evidence type="ECO:0000256" key="4">
    <source>
        <dbReference type="ARBA" id="ARBA00023163"/>
    </source>
</evidence>
<evidence type="ECO:0000313" key="6">
    <source>
        <dbReference type="Proteomes" id="UP000472320"/>
    </source>
</evidence>
<dbReference type="Proteomes" id="UP000472320">
    <property type="component" value="Unassembled WGS sequence"/>
</dbReference>
<evidence type="ECO:0000313" key="5">
    <source>
        <dbReference type="EMBL" id="MTW14264.1"/>
    </source>
</evidence>
<keyword evidence="3" id="KW-0238">DNA-binding</keyword>
<sequence>MQISEAEAVVMDVLWQQHPLGADEICTALAAQQWQDATVKTLLNRLLNKGAISAEKDGRRYLYAPLLKREQWLASESKGFLDRMFDGRVAPLVAHFSRHRKLSKADIADLKRLIEELDDGK</sequence>
<dbReference type="Pfam" id="PF03965">
    <property type="entry name" value="Penicillinase_R"/>
    <property type="match status" value="1"/>
</dbReference>
<dbReference type="PIRSF" id="PIRSF019455">
    <property type="entry name" value="CopR_AtkY"/>
    <property type="match status" value="1"/>
</dbReference>
<dbReference type="SUPFAM" id="SSF46785">
    <property type="entry name" value="Winged helix' DNA-binding domain"/>
    <property type="match status" value="1"/>
</dbReference>
<accession>A0A6L6QQB5</accession>